<gene>
    <name evidence="10" type="primary">Mo06078</name>
    <name evidence="10" type="ORF">E5Q_06078</name>
</gene>
<sequence>MSAATLPEPAKAAVSASIESAVVQADKAADKQSDTAADAKADKAVKTVFDDKLHFNVVHPLNSTWTLWFDNASKQDKSRSWEDSLQQVMEINTVEEFWGLYNNIVPPSHIAISSNYYLFRKGIKPAWEDPANAKGGKWAVQLPRDKTAGNVDNFWLYTMLAAIGETFETPFDGSTAGTSAEVREEVTGVIISSRKVFWRINVWTKTATDSDKPRLEVIGKHIKYGILGVPVGVKLAAAGATVGTDVEFESHKDSMSGSRSNANKWKV</sequence>
<comment type="similarity">
    <text evidence="1 9">Belongs to the eukaryotic initiation factor 4E family.</text>
</comment>
<dbReference type="Pfam" id="PF01652">
    <property type="entry name" value="IF4E"/>
    <property type="match status" value="1"/>
</dbReference>
<evidence type="ECO:0000256" key="8">
    <source>
        <dbReference type="ARBA" id="ARBA00039255"/>
    </source>
</evidence>
<protein>
    <recommendedName>
        <fullName evidence="8">Eukaryotic translation initiation factor 4E</fullName>
    </recommendedName>
    <alternativeName>
        <fullName evidence="7">eIF-4F 25 kDa subunit</fullName>
    </alternativeName>
    <alternativeName>
        <fullName evidence="6">mRNA cap-binding protein</fullName>
    </alternativeName>
</protein>
<reference evidence="10 11" key="1">
    <citation type="journal article" date="2011" name="J. Gen. Appl. Microbiol.">
        <title>Draft genome sequencing of the enigmatic basidiomycete Mixia osmundae.</title>
        <authorList>
            <person name="Nishida H."/>
            <person name="Nagatsuka Y."/>
            <person name="Sugiyama J."/>
        </authorList>
    </citation>
    <scope>NUCLEOTIDE SEQUENCE [LARGE SCALE GENOMIC DNA]</scope>
    <source>
        <strain evidence="11">CBS 9802 / IAM 14324 / JCM 22182 / KY 12970</strain>
    </source>
</reference>
<dbReference type="OMA" id="MSARANF"/>
<keyword evidence="2 9" id="KW-0396">Initiation factor</keyword>
<dbReference type="Gene3D" id="3.30.760.10">
    <property type="entry name" value="RNA Cap, Translation Initiation Factor Eif4e"/>
    <property type="match status" value="1"/>
</dbReference>
<dbReference type="STRING" id="764103.G7E9R3"/>
<dbReference type="AlphaFoldDB" id="G7E9R3"/>
<dbReference type="FunFam" id="3.30.760.10:FF:000011">
    <property type="entry name" value="Eukaryotic translation initiation factor 4E"/>
    <property type="match status" value="1"/>
</dbReference>
<dbReference type="HOGENOM" id="CLU_043552_1_1_1"/>
<dbReference type="PANTHER" id="PTHR11960:SF8">
    <property type="entry name" value="EUKARYOTIC TRANSLATION INITIATION FACTOR 4E1-RELATED"/>
    <property type="match status" value="1"/>
</dbReference>
<evidence type="ECO:0000256" key="9">
    <source>
        <dbReference type="RuleBase" id="RU004374"/>
    </source>
</evidence>
<dbReference type="RefSeq" id="XP_014568616.1">
    <property type="nucleotide sequence ID" value="XM_014713130.1"/>
</dbReference>
<evidence type="ECO:0000313" key="11">
    <source>
        <dbReference type="Proteomes" id="UP000009131"/>
    </source>
</evidence>
<dbReference type="OrthoDB" id="590761at2759"/>
<dbReference type="SUPFAM" id="SSF55418">
    <property type="entry name" value="eIF4e-like"/>
    <property type="match status" value="1"/>
</dbReference>
<dbReference type="GO" id="GO:0006417">
    <property type="term" value="P:regulation of translation"/>
    <property type="evidence" value="ECO:0007669"/>
    <property type="project" value="UniProtKB-KW"/>
</dbReference>
<keyword evidence="4 9" id="KW-0694">RNA-binding</keyword>
<dbReference type="eggNOG" id="KOG1670">
    <property type="taxonomic scope" value="Eukaryota"/>
</dbReference>
<dbReference type="InParanoid" id="G7E9R3"/>
<dbReference type="GO" id="GO:0016281">
    <property type="term" value="C:eukaryotic translation initiation factor 4F complex"/>
    <property type="evidence" value="ECO:0007669"/>
    <property type="project" value="TreeGrafter"/>
</dbReference>
<evidence type="ECO:0000256" key="2">
    <source>
        <dbReference type="ARBA" id="ARBA00022540"/>
    </source>
</evidence>
<dbReference type="Proteomes" id="UP000009131">
    <property type="component" value="Unassembled WGS sequence"/>
</dbReference>
<dbReference type="GO" id="GO:0000340">
    <property type="term" value="F:RNA 7-methylguanosine cap binding"/>
    <property type="evidence" value="ECO:0007669"/>
    <property type="project" value="TreeGrafter"/>
</dbReference>
<keyword evidence="5 9" id="KW-0648">Protein biosynthesis</keyword>
<evidence type="ECO:0000313" key="10">
    <source>
        <dbReference type="EMBL" id="GAA99382.1"/>
    </source>
</evidence>
<evidence type="ECO:0000256" key="4">
    <source>
        <dbReference type="ARBA" id="ARBA00022884"/>
    </source>
</evidence>
<dbReference type="FunCoup" id="G7E9R3">
    <property type="interactions" value="329"/>
</dbReference>
<keyword evidence="3" id="KW-0810">Translation regulation</keyword>
<comment type="caution">
    <text evidence="10">The sequence shown here is derived from an EMBL/GenBank/DDBJ whole genome shotgun (WGS) entry which is preliminary data.</text>
</comment>
<dbReference type="EMBL" id="BABT02000220">
    <property type="protein sequence ID" value="GAA99382.1"/>
    <property type="molecule type" value="Genomic_DNA"/>
</dbReference>
<dbReference type="PANTHER" id="PTHR11960">
    <property type="entry name" value="EUKARYOTIC TRANSLATION INITIATION FACTOR 4E RELATED"/>
    <property type="match status" value="1"/>
</dbReference>
<evidence type="ECO:0000256" key="7">
    <source>
        <dbReference type="ARBA" id="ARBA00032656"/>
    </source>
</evidence>
<evidence type="ECO:0000256" key="1">
    <source>
        <dbReference type="ARBA" id="ARBA00009860"/>
    </source>
</evidence>
<dbReference type="InterPro" id="IPR023398">
    <property type="entry name" value="TIF_eIF4e-like"/>
</dbReference>
<evidence type="ECO:0000256" key="6">
    <source>
        <dbReference type="ARBA" id="ARBA00030245"/>
    </source>
</evidence>
<name>G7E9R3_MIXOS</name>
<dbReference type="InterPro" id="IPR001040">
    <property type="entry name" value="TIF_eIF_4E"/>
</dbReference>
<proteinExistence type="inferred from homology"/>
<accession>G7E9R3</accession>
<evidence type="ECO:0000256" key="3">
    <source>
        <dbReference type="ARBA" id="ARBA00022845"/>
    </source>
</evidence>
<dbReference type="GO" id="GO:0003743">
    <property type="term" value="F:translation initiation factor activity"/>
    <property type="evidence" value="ECO:0007669"/>
    <property type="project" value="UniProtKB-KW"/>
</dbReference>
<reference evidence="10 11" key="2">
    <citation type="journal article" date="2012" name="Open Biol.">
        <title>Characteristics of nucleosomes and linker DNA regions on the genome of the basidiomycete Mixia osmundae revealed by mono- and dinucleosome mapping.</title>
        <authorList>
            <person name="Nishida H."/>
            <person name="Kondo S."/>
            <person name="Matsumoto T."/>
            <person name="Suzuki Y."/>
            <person name="Yoshikawa H."/>
            <person name="Taylor T.D."/>
            <person name="Sugiyama J."/>
        </authorList>
    </citation>
    <scope>NUCLEOTIDE SEQUENCE [LARGE SCALE GENOMIC DNA]</scope>
    <source>
        <strain evidence="11">CBS 9802 / IAM 14324 / JCM 22182 / KY 12970</strain>
    </source>
</reference>
<keyword evidence="11" id="KW-1185">Reference proteome</keyword>
<organism evidence="10 11">
    <name type="scientific">Mixia osmundae (strain CBS 9802 / IAM 14324 / JCM 22182 / KY 12970)</name>
    <dbReference type="NCBI Taxonomy" id="764103"/>
    <lineage>
        <taxon>Eukaryota</taxon>
        <taxon>Fungi</taxon>
        <taxon>Dikarya</taxon>
        <taxon>Basidiomycota</taxon>
        <taxon>Pucciniomycotina</taxon>
        <taxon>Mixiomycetes</taxon>
        <taxon>Mixiales</taxon>
        <taxon>Mixiaceae</taxon>
        <taxon>Mixia</taxon>
    </lineage>
</organism>
<evidence type="ECO:0000256" key="5">
    <source>
        <dbReference type="ARBA" id="ARBA00022917"/>
    </source>
</evidence>